<dbReference type="Proteomes" id="UP000887574">
    <property type="component" value="Unplaced"/>
</dbReference>
<organism evidence="2 3">
    <name type="scientific">Ditylenchus dipsaci</name>
    <dbReference type="NCBI Taxonomy" id="166011"/>
    <lineage>
        <taxon>Eukaryota</taxon>
        <taxon>Metazoa</taxon>
        <taxon>Ecdysozoa</taxon>
        <taxon>Nematoda</taxon>
        <taxon>Chromadorea</taxon>
        <taxon>Rhabditida</taxon>
        <taxon>Tylenchina</taxon>
        <taxon>Tylenchomorpha</taxon>
        <taxon>Sphaerularioidea</taxon>
        <taxon>Anguinidae</taxon>
        <taxon>Anguininae</taxon>
        <taxon>Ditylenchus</taxon>
    </lineage>
</organism>
<keyword evidence="2" id="KW-1185">Reference proteome</keyword>
<feature type="region of interest" description="Disordered" evidence="1">
    <location>
        <begin position="186"/>
        <end position="224"/>
    </location>
</feature>
<dbReference type="WBParaSite" id="jg18718">
    <property type="protein sequence ID" value="jg18718"/>
    <property type="gene ID" value="jg18718"/>
</dbReference>
<accession>A0A915DDC9</accession>
<feature type="region of interest" description="Disordered" evidence="1">
    <location>
        <begin position="117"/>
        <end position="148"/>
    </location>
</feature>
<evidence type="ECO:0000256" key="1">
    <source>
        <dbReference type="SAM" id="MobiDB-lite"/>
    </source>
</evidence>
<proteinExistence type="predicted"/>
<name>A0A915DDC9_9BILA</name>
<protein>
    <submittedName>
        <fullName evidence="3">Uncharacterized protein</fullName>
    </submittedName>
</protein>
<feature type="region of interest" description="Disordered" evidence="1">
    <location>
        <begin position="54"/>
        <end position="84"/>
    </location>
</feature>
<feature type="compositionally biased region" description="Low complexity" evidence="1">
    <location>
        <begin position="70"/>
        <end position="83"/>
    </location>
</feature>
<evidence type="ECO:0000313" key="2">
    <source>
        <dbReference type="Proteomes" id="UP000887574"/>
    </source>
</evidence>
<feature type="compositionally biased region" description="Basic residues" evidence="1">
    <location>
        <begin position="206"/>
        <end position="224"/>
    </location>
</feature>
<reference evidence="3" key="1">
    <citation type="submission" date="2022-11" db="UniProtKB">
        <authorList>
            <consortium name="WormBaseParasite"/>
        </authorList>
    </citation>
    <scope>IDENTIFICATION</scope>
</reference>
<dbReference type="AlphaFoldDB" id="A0A915DDC9"/>
<evidence type="ECO:0000313" key="3">
    <source>
        <dbReference type="WBParaSite" id="jg18718"/>
    </source>
</evidence>
<sequence length="224" mass="24437">MAANRGRESVWPRIGFRPIARSILAIASHTTENERYFSKLARVLTDYRQDLSAASKTVNKPTPISEDSKSSASVSSTSRPSVSFREQDNKFHVDDYCAVCLEGMSYTGASVIPSDLSPASQFSGEHRLKSSVGVRSNRKSKQPSQKQPMVVNLNLSLNFVMPDGVSSSDFAGKGLTLNLNDILNQQQAEASVSSRRSDSYSMVKGKLTKNKKGAPQKSKASKKV</sequence>